<dbReference type="GO" id="GO:0017057">
    <property type="term" value="F:6-phosphogluconolactonase activity"/>
    <property type="evidence" value="ECO:0007669"/>
    <property type="project" value="TreeGrafter"/>
</dbReference>
<evidence type="ECO:0008006" key="4">
    <source>
        <dbReference type="Google" id="ProtNLM"/>
    </source>
</evidence>
<dbReference type="InterPro" id="IPR019405">
    <property type="entry name" value="Lactonase_7-beta_prop"/>
</dbReference>
<evidence type="ECO:0000313" key="2">
    <source>
        <dbReference type="EMBL" id="KAJ9641316.1"/>
    </source>
</evidence>
<dbReference type="InterPro" id="IPR050282">
    <property type="entry name" value="Cycloisomerase_2"/>
</dbReference>
<dbReference type="Pfam" id="PF10282">
    <property type="entry name" value="Lactonase"/>
    <property type="match status" value="1"/>
</dbReference>
<keyword evidence="3" id="KW-1185">Reference proteome</keyword>
<dbReference type="InterPro" id="IPR011048">
    <property type="entry name" value="Haem_d1_sf"/>
</dbReference>
<comment type="similarity">
    <text evidence="1">Belongs to the cycloisomerase 2 family.</text>
</comment>
<sequence>MAETKGSPLGLYIALQSTGLVEVAFDPEKPREESMSVTSICTKAGYKPNWVLPHKDKVYSVSRTNFPYKGSSSGGIHAFRKGGPRPGLEPINHVSSRGEGGCHLEVSPDGKAIVVANITGSTITVCPLADDGSIGEHTFVFDYNKTDPNDVEAHPHQTSFDESGRFIISTLRTMDKVDIYRYNGPSDVKLTKRFALPKKVAGPRHFTTWTTGPTKMYLYIVSEKENSVRVYTVDTSSTEIAVELKQTLSTMGKDLPLTDFGKDFASEISISNDRKFLYASNRGLQNLENDTISVYAVNQDPANDEHHLTYIDTQRIYGKHPRSFSLSPDKENKWVAVANQFSQDVVIFERDEKTGRLGNLRGKLNVTASLPPRSPLDQVTLKKEVNWEGSVNLRDILQGREGGPVCVQWK</sequence>
<accession>A0AA38YAN0</accession>
<gene>
    <name evidence="2" type="ORF">H2204_002994</name>
</gene>
<comment type="caution">
    <text evidence="2">The sequence shown here is derived from an EMBL/GenBank/DDBJ whole genome shotgun (WGS) entry which is preliminary data.</text>
</comment>
<dbReference type="PANTHER" id="PTHR30344">
    <property type="entry name" value="6-PHOSPHOGLUCONOLACTONASE-RELATED"/>
    <property type="match status" value="1"/>
</dbReference>
<dbReference type="InterPro" id="IPR015943">
    <property type="entry name" value="WD40/YVTN_repeat-like_dom_sf"/>
</dbReference>
<dbReference type="SUPFAM" id="SSF51004">
    <property type="entry name" value="C-terminal (heme d1) domain of cytochrome cd1-nitrite reductase"/>
    <property type="match status" value="1"/>
</dbReference>
<protein>
    <recommendedName>
        <fullName evidence="4">6-phosphogluconolactonase</fullName>
    </recommendedName>
</protein>
<evidence type="ECO:0000256" key="1">
    <source>
        <dbReference type="ARBA" id="ARBA00005564"/>
    </source>
</evidence>
<dbReference type="Proteomes" id="UP001172681">
    <property type="component" value="Unassembled WGS sequence"/>
</dbReference>
<proteinExistence type="inferred from homology"/>
<dbReference type="AlphaFoldDB" id="A0AA38YAN0"/>
<organism evidence="2 3">
    <name type="scientific">Knufia peltigerae</name>
    <dbReference type="NCBI Taxonomy" id="1002370"/>
    <lineage>
        <taxon>Eukaryota</taxon>
        <taxon>Fungi</taxon>
        <taxon>Dikarya</taxon>
        <taxon>Ascomycota</taxon>
        <taxon>Pezizomycotina</taxon>
        <taxon>Eurotiomycetes</taxon>
        <taxon>Chaetothyriomycetidae</taxon>
        <taxon>Chaetothyriales</taxon>
        <taxon>Trichomeriaceae</taxon>
        <taxon>Knufia</taxon>
    </lineage>
</organism>
<evidence type="ECO:0000313" key="3">
    <source>
        <dbReference type="Proteomes" id="UP001172681"/>
    </source>
</evidence>
<reference evidence="2" key="1">
    <citation type="submission" date="2022-10" db="EMBL/GenBank/DDBJ databases">
        <title>Culturing micro-colonial fungi from biological soil crusts in the Mojave desert and describing Neophaeococcomyces mojavensis, and introducing the new genera and species Taxawa tesnikishii.</title>
        <authorList>
            <person name="Kurbessoian T."/>
            <person name="Stajich J.E."/>
        </authorList>
    </citation>
    <scope>NUCLEOTIDE SEQUENCE</scope>
    <source>
        <strain evidence="2">TK_35</strain>
    </source>
</reference>
<dbReference type="EMBL" id="JAPDRN010000012">
    <property type="protein sequence ID" value="KAJ9641316.1"/>
    <property type="molecule type" value="Genomic_DNA"/>
</dbReference>
<dbReference type="PANTHER" id="PTHR30344:SF1">
    <property type="entry name" value="6-PHOSPHOGLUCONOLACTONASE"/>
    <property type="match status" value="1"/>
</dbReference>
<name>A0AA38YAN0_9EURO</name>
<dbReference type="Gene3D" id="2.130.10.10">
    <property type="entry name" value="YVTN repeat-like/Quinoprotein amine dehydrogenase"/>
    <property type="match status" value="1"/>
</dbReference>